<dbReference type="Pfam" id="PF04397">
    <property type="entry name" value="LytTR"/>
    <property type="match status" value="1"/>
</dbReference>
<keyword evidence="4" id="KW-1185">Reference proteome</keyword>
<feature type="transmembrane region" description="Helical" evidence="1">
    <location>
        <begin position="18"/>
        <end position="38"/>
    </location>
</feature>
<keyword evidence="1" id="KW-0812">Transmembrane</keyword>
<dbReference type="PANTHER" id="PTHR37299:SF1">
    <property type="entry name" value="STAGE 0 SPORULATION PROTEIN A HOMOLOG"/>
    <property type="match status" value="1"/>
</dbReference>
<dbReference type="PANTHER" id="PTHR37299">
    <property type="entry name" value="TRANSCRIPTIONAL REGULATOR-RELATED"/>
    <property type="match status" value="1"/>
</dbReference>
<dbReference type="InterPro" id="IPR007492">
    <property type="entry name" value="LytTR_DNA-bd_dom"/>
</dbReference>
<organism evidence="3 4">
    <name type="scientific">Flavobacterium lipolyticum</name>
    <dbReference type="NCBI Taxonomy" id="2893754"/>
    <lineage>
        <taxon>Bacteria</taxon>
        <taxon>Pseudomonadati</taxon>
        <taxon>Bacteroidota</taxon>
        <taxon>Flavobacteriia</taxon>
        <taxon>Flavobacteriales</taxon>
        <taxon>Flavobacteriaceae</taxon>
        <taxon>Flavobacterium</taxon>
    </lineage>
</organism>
<proteinExistence type="predicted"/>
<comment type="caution">
    <text evidence="3">The sequence shown here is derived from an EMBL/GenBank/DDBJ whole genome shotgun (WGS) entry which is preliminary data.</text>
</comment>
<evidence type="ECO:0000256" key="1">
    <source>
        <dbReference type="SAM" id="Phobius"/>
    </source>
</evidence>
<evidence type="ECO:0000313" key="4">
    <source>
        <dbReference type="Proteomes" id="UP001430700"/>
    </source>
</evidence>
<feature type="transmembrane region" description="Helical" evidence="1">
    <location>
        <begin position="123"/>
        <end position="143"/>
    </location>
</feature>
<dbReference type="Gene3D" id="2.40.50.1020">
    <property type="entry name" value="LytTr DNA-binding domain"/>
    <property type="match status" value="1"/>
</dbReference>
<dbReference type="EMBL" id="JAJJMN010000002">
    <property type="protein sequence ID" value="MCC9020183.1"/>
    <property type="molecule type" value="Genomic_DNA"/>
</dbReference>
<feature type="domain" description="HTH LytTR-type" evidence="2">
    <location>
        <begin position="180"/>
        <end position="274"/>
    </location>
</feature>
<evidence type="ECO:0000313" key="3">
    <source>
        <dbReference type="EMBL" id="MCC9020183.1"/>
    </source>
</evidence>
<sequence>MFQSVIDQIFQSKQKPNFIITACVLLFVFTNVVLDYSFTLFQNSAFYISESLLFSSYWVLFLPLLIVVLKWIRKTENLTVRILVISAAILLHLFSYPILVWIISKAFYDHTFSYWQTFNFGLSAYFIKTVIIYGFSLMVFILWNRKSESLQLIEKIDEQRKGQNFIRSILISDPHNKKLLLEAAEILYFEANSPYINIYHSSKKYLHTQTLRALETQLDEKQFVRIHKSHIVNISKISSIQSRQNGDYDVTLCEDTILRVSRNYAKNFKSKFSEHNQLTLK</sequence>
<reference evidence="3" key="1">
    <citation type="submission" date="2021-11" db="EMBL/GenBank/DDBJ databases">
        <title>Description of novel Flavobacterium species.</title>
        <authorList>
            <person name="Saticioglu I.B."/>
            <person name="Ay H."/>
            <person name="Altun S."/>
            <person name="Duman M."/>
        </authorList>
    </citation>
    <scope>NUCLEOTIDE SEQUENCE</scope>
    <source>
        <strain evidence="3">F-126</strain>
    </source>
</reference>
<dbReference type="PROSITE" id="PS50930">
    <property type="entry name" value="HTH_LYTTR"/>
    <property type="match status" value="1"/>
</dbReference>
<dbReference type="SMART" id="SM00850">
    <property type="entry name" value="LytTR"/>
    <property type="match status" value="1"/>
</dbReference>
<accession>A0ABS8M7I1</accession>
<protein>
    <submittedName>
        <fullName evidence="3">LytTR family transcriptional regulator</fullName>
    </submittedName>
</protein>
<feature type="transmembrane region" description="Helical" evidence="1">
    <location>
        <begin position="80"/>
        <end position="103"/>
    </location>
</feature>
<feature type="transmembrane region" description="Helical" evidence="1">
    <location>
        <begin position="44"/>
        <end position="68"/>
    </location>
</feature>
<keyword evidence="1" id="KW-1133">Transmembrane helix</keyword>
<keyword evidence="1" id="KW-0472">Membrane</keyword>
<name>A0ABS8M7I1_9FLAO</name>
<dbReference type="RefSeq" id="WP_230001077.1">
    <property type="nucleotide sequence ID" value="NZ_JAJJMN010000002.1"/>
</dbReference>
<gene>
    <name evidence="3" type="ORF">LNQ34_20655</name>
</gene>
<evidence type="ECO:0000259" key="2">
    <source>
        <dbReference type="PROSITE" id="PS50930"/>
    </source>
</evidence>
<dbReference type="InterPro" id="IPR046947">
    <property type="entry name" value="LytR-like"/>
</dbReference>
<dbReference type="Proteomes" id="UP001430700">
    <property type="component" value="Unassembled WGS sequence"/>
</dbReference>